<sequence>MFYQNLKQERTEIVWSRAFDEDITIKEENAETFEYDEYNTGIIHADQDVAVAMDHREDNLDAFRFLPWARLAPYKRKRAQEEPPPRRARDQFDAYGEYLAAKLRSMDTRTCAHVQRAFADVLFQADMGRCAEGTRSPQPSASPHNQDDAS</sequence>
<proteinExistence type="predicted"/>
<dbReference type="Proteomes" id="UP001558652">
    <property type="component" value="Unassembled WGS sequence"/>
</dbReference>
<evidence type="ECO:0000313" key="2">
    <source>
        <dbReference type="EMBL" id="KAL1124705.1"/>
    </source>
</evidence>
<evidence type="ECO:0000313" key="3">
    <source>
        <dbReference type="Proteomes" id="UP001558652"/>
    </source>
</evidence>
<reference evidence="2 3" key="1">
    <citation type="submission" date="2024-07" db="EMBL/GenBank/DDBJ databases">
        <title>Chromosome-level genome assembly of the water stick insect Ranatra chinensis (Heteroptera: Nepidae).</title>
        <authorList>
            <person name="Liu X."/>
        </authorList>
    </citation>
    <scope>NUCLEOTIDE SEQUENCE [LARGE SCALE GENOMIC DNA]</scope>
    <source>
        <strain evidence="2">Cailab_2021Rc</strain>
        <tissue evidence="2">Muscle</tissue>
    </source>
</reference>
<evidence type="ECO:0000256" key="1">
    <source>
        <dbReference type="SAM" id="MobiDB-lite"/>
    </source>
</evidence>
<keyword evidence="3" id="KW-1185">Reference proteome</keyword>
<dbReference type="EMBL" id="JBFDAA010000010">
    <property type="protein sequence ID" value="KAL1124705.1"/>
    <property type="molecule type" value="Genomic_DNA"/>
</dbReference>
<accession>A0ABD0YBJ7</accession>
<comment type="caution">
    <text evidence="2">The sequence shown here is derived from an EMBL/GenBank/DDBJ whole genome shotgun (WGS) entry which is preliminary data.</text>
</comment>
<dbReference type="AlphaFoldDB" id="A0ABD0YBJ7"/>
<feature type="region of interest" description="Disordered" evidence="1">
    <location>
        <begin position="130"/>
        <end position="150"/>
    </location>
</feature>
<organism evidence="2 3">
    <name type="scientific">Ranatra chinensis</name>
    <dbReference type="NCBI Taxonomy" id="642074"/>
    <lineage>
        <taxon>Eukaryota</taxon>
        <taxon>Metazoa</taxon>
        <taxon>Ecdysozoa</taxon>
        <taxon>Arthropoda</taxon>
        <taxon>Hexapoda</taxon>
        <taxon>Insecta</taxon>
        <taxon>Pterygota</taxon>
        <taxon>Neoptera</taxon>
        <taxon>Paraneoptera</taxon>
        <taxon>Hemiptera</taxon>
        <taxon>Heteroptera</taxon>
        <taxon>Panheteroptera</taxon>
        <taxon>Nepomorpha</taxon>
        <taxon>Nepidae</taxon>
        <taxon>Ranatrinae</taxon>
        <taxon>Ranatra</taxon>
    </lineage>
</organism>
<name>A0ABD0YBJ7_9HEMI</name>
<gene>
    <name evidence="2" type="ORF">AAG570_001329</name>
</gene>
<protein>
    <submittedName>
        <fullName evidence="2">Uncharacterized protein</fullName>
    </submittedName>
</protein>
<feature type="compositionally biased region" description="Polar residues" evidence="1">
    <location>
        <begin position="135"/>
        <end position="144"/>
    </location>
</feature>